<feature type="domain" description="SOGA coiled-coil" evidence="7">
    <location>
        <begin position="648"/>
        <end position="693"/>
    </location>
</feature>
<feature type="compositionally biased region" description="Low complexity" evidence="6">
    <location>
        <begin position="307"/>
        <end position="323"/>
    </location>
</feature>
<feature type="compositionally biased region" description="Basic residues" evidence="6">
    <location>
        <begin position="296"/>
        <end position="306"/>
    </location>
</feature>
<dbReference type="InterPro" id="IPR027881">
    <property type="entry name" value="SOGA_CC"/>
</dbReference>
<feature type="coiled-coil region" evidence="5">
    <location>
        <begin position="1766"/>
        <end position="1857"/>
    </location>
</feature>
<feature type="compositionally biased region" description="Low complexity" evidence="6">
    <location>
        <begin position="93"/>
        <end position="111"/>
    </location>
</feature>
<feature type="compositionally biased region" description="Basic and acidic residues" evidence="6">
    <location>
        <begin position="2050"/>
        <end position="2063"/>
    </location>
</feature>
<feature type="coiled-coil region" evidence="5">
    <location>
        <begin position="1492"/>
        <end position="1638"/>
    </location>
</feature>
<dbReference type="Pfam" id="PF11365">
    <property type="entry name" value="SOGA"/>
    <property type="match status" value="1"/>
</dbReference>
<organism evidence="9">
    <name type="scientific">Thrips palmi</name>
    <name type="common">Melon thrips</name>
    <dbReference type="NCBI Taxonomy" id="161013"/>
    <lineage>
        <taxon>Eukaryota</taxon>
        <taxon>Metazoa</taxon>
        <taxon>Ecdysozoa</taxon>
        <taxon>Arthropoda</taxon>
        <taxon>Hexapoda</taxon>
        <taxon>Insecta</taxon>
        <taxon>Pterygota</taxon>
        <taxon>Neoptera</taxon>
        <taxon>Paraneoptera</taxon>
        <taxon>Thysanoptera</taxon>
        <taxon>Terebrantia</taxon>
        <taxon>Thripoidea</taxon>
        <taxon>Thripidae</taxon>
        <taxon>Thrips</taxon>
    </lineage>
</organism>
<keyword evidence="4" id="KW-0472">Membrane</keyword>
<feature type="region of interest" description="Disordered" evidence="6">
    <location>
        <begin position="2224"/>
        <end position="2252"/>
    </location>
</feature>
<evidence type="ECO:0000256" key="1">
    <source>
        <dbReference type="ARBA" id="ARBA00004370"/>
    </source>
</evidence>
<dbReference type="OrthoDB" id="10036174at2759"/>
<feature type="region of interest" description="Disordered" evidence="6">
    <location>
        <begin position="816"/>
        <end position="844"/>
    </location>
</feature>
<dbReference type="RefSeq" id="XP_034249045.1">
    <property type="nucleotide sequence ID" value="XM_034393154.1"/>
</dbReference>
<feature type="compositionally biased region" description="Polar residues" evidence="6">
    <location>
        <begin position="180"/>
        <end position="191"/>
    </location>
</feature>
<keyword evidence="2" id="KW-0597">Phosphoprotein</keyword>
<comment type="subcellular location">
    <subcellularLocation>
        <location evidence="1">Membrane</location>
    </subcellularLocation>
</comment>
<feature type="compositionally biased region" description="Basic residues" evidence="6">
    <location>
        <begin position="2082"/>
        <end position="2098"/>
    </location>
</feature>
<feature type="compositionally biased region" description="Polar residues" evidence="6">
    <location>
        <begin position="145"/>
        <end position="164"/>
    </location>
</feature>
<feature type="compositionally biased region" description="Basic and acidic residues" evidence="6">
    <location>
        <begin position="586"/>
        <end position="602"/>
    </location>
</feature>
<evidence type="ECO:0000313" key="9">
    <source>
        <dbReference type="RefSeq" id="XP_034249045.1"/>
    </source>
</evidence>
<feature type="compositionally biased region" description="Polar residues" evidence="6">
    <location>
        <begin position="2064"/>
        <end position="2077"/>
    </location>
</feature>
<feature type="compositionally biased region" description="Basic and acidic residues" evidence="6">
    <location>
        <begin position="2129"/>
        <end position="2142"/>
    </location>
</feature>
<keyword evidence="8" id="KW-1185">Reference proteome</keyword>
<feature type="coiled-coil region" evidence="5">
    <location>
        <begin position="640"/>
        <end position="674"/>
    </location>
</feature>
<evidence type="ECO:0000256" key="2">
    <source>
        <dbReference type="ARBA" id="ARBA00022553"/>
    </source>
</evidence>
<feature type="region of interest" description="Disordered" evidence="6">
    <location>
        <begin position="1312"/>
        <end position="1394"/>
    </location>
</feature>
<evidence type="ECO:0000256" key="3">
    <source>
        <dbReference type="ARBA" id="ARBA00023054"/>
    </source>
</evidence>
<keyword evidence="3 5" id="KW-0175">Coiled coil</keyword>
<dbReference type="GO" id="GO:0005615">
    <property type="term" value="C:extracellular space"/>
    <property type="evidence" value="ECO:0007669"/>
    <property type="project" value="InterPro"/>
</dbReference>
<feature type="compositionally biased region" description="Basic and acidic residues" evidence="6">
    <location>
        <begin position="2100"/>
        <end position="2111"/>
    </location>
</feature>
<feature type="compositionally biased region" description="Basic and acidic residues" evidence="6">
    <location>
        <begin position="1913"/>
        <end position="1938"/>
    </location>
</feature>
<name>A0A6P8ZVA5_THRPL</name>
<dbReference type="GeneID" id="117649948"/>
<feature type="compositionally biased region" description="Polar residues" evidence="6">
    <location>
        <begin position="112"/>
        <end position="137"/>
    </location>
</feature>
<evidence type="ECO:0000256" key="4">
    <source>
        <dbReference type="ARBA" id="ARBA00023136"/>
    </source>
</evidence>
<evidence type="ECO:0000259" key="7">
    <source>
        <dbReference type="Pfam" id="PF11365"/>
    </source>
</evidence>
<feature type="compositionally biased region" description="Basic and acidic residues" evidence="6">
    <location>
        <begin position="1325"/>
        <end position="1389"/>
    </location>
</feature>
<dbReference type="InterPro" id="IPR049885">
    <property type="entry name" value="MTCL1-3"/>
</dbReference>
<feature type="compositionally biased region" description="Polar residues" evidence="6">
    <location>
        <begin position="224"/>
        <end position="234"/>
    </location>
</feature>
<evidence type="ECO:0000256" key="5">
    <source>
        <dbReference type="SAM" id="Coils"/>
    </source>
</evidence>
<feature type="compositionally biased region" description="Polar residues" evidence="6">
    <location>
        <begin position="2020"/>
        <end position="2031"/>
    </location>
</feature>
<dbReference type="GO" id="GO:0010506">
    <property type="term" value="P:regulation of autophagy"/>
    <property type="evidence" value="ECO:0007669"/>
    <property type="project" value="InterPro"/>
</dbReference>
<sequence>MHHLYPSTKGDPLCPLGFHPQVRWPTRCKRCFRDYKEHGNRSKEQEVTASSPSLSSWSSTSSRLRDDGRGDSGSSAVRSASSSVGPVPDTKTSSSSSSSSSESRFGNSSLSRPASSWTSTPDLGNLNDDNLTTTVSITLPRRRPQPQSTEKTPAPTPTTDTGQGEDNFRSTSFTVRRRTASPSVSAGSTRKSSWASSSYNSTNDTNNNNSNNNESSRNVKEDALSSNTNNQTLSGSGGLRTRPPAAPSAVSSASKATKELSSKPPMKNRATGLKADQKDTVTSPDVQFILQVKGSKATKTKTKPKGAKVTSFSSVNNTHSSSSGEDSLNEDDDDISIAGTETTETTETTLVDRNESDLQEQIESLKEELETVKARCERVEREKSDILLRRLAAMDTGPSKTAASEVLKLQQKVNENQTRIEDLQDDKKTLALKVKELEEELNNRPPAGTNQRGMDELRSKLLAAETLCEELMDENEDMKRELRDLEEEMEEMQDNFREDQADEYTSLKKELEQTAKNCRILSFKLRKSERKLESLENEKSDYEKKLHELGVGEDVTEKANRIRHLEQELALSNEVSARLQRELEDANNKLKAKDDPKDENKRKAPMLGSIPKVPSGEKVSRETLTRGGSQDDPAQLLRDLQDSVEREADLREQLKFAEEEAQILRKKVSRVEDDNESLVLQLKKMATKARTRRHSPTPNRLTPEPPVEKDEGISDEEDPAELRLLLELNEQEAAVLRRKVEDLESEGDKLKRKVKELQDKLTAKNNRKGSISSLATLNENSSSTGSNAIHDKKIKVLEEETTELRKKLIEKERESERLNAELSVSQKKGKGTLAKTKSLDGPSEQQALDLRRQLQVIENEALVLRQRTQTLEAENEKLNSENKRLQLTRNAKNARDSSTSAAELRALKDKVNSLESELSAANQKVRDLEGELIKQGSKKAGLKNEELDKMKIQITKITKENEKLSETLRKLKDDAANNISEFYKPRAPKKPTEATTKLQMKRMVEELESEIGEMIVALRISEESKAKLKGADALDELRDTKLKVDKELVEIRTKLSDKEKELQESRVAAAEAQKKLDEEMARASKDLKKMVEEKSKLEKEKEKIKEENNKLKKEKKDIDDQIAKLLTEKKAASSTAQGEMSALAQRLEAITRQFEEEKKQSALLKKQLDVAQRAEQEKNKLLKELAEKTKRLSEIELKLNESEEKLKKTEGLLSTRKDKITKLEKELETERKGATDSASKLKADGEELKDVRTKLHSVERTLDDTKKQLAAKTVQMEQLEANLKEERERATDATVKAGSAAAREVNALREELAEAKSNAQSLGDQLDKAEKARRNTEEKLKQLESQLLKEKSELERKVSDMEMDLQAERKKAERTRQNHEKEVKNKDTELSNLRSKVKSLETNTSPASVTESLQQQILTLQEELGSERQEYEDLTAKYEILEEEHVVTKSQLVTEKQSLERQLAAVGTDLGAVQSQLRTLQDTYTAKQDAWIKEKLDMQEQMKETMEKAKRSNGNGDTWQLERQKLMAICDEKSSELDQLKREDQVLREQVDLIRRESEDIRRKLDDYEKVAEVQRRMTADFNEKENQLKELKNKLLQEEKARKTEVGQLKMRYDSRVSLITEELNSLQSQVTRFKRERDTFRHMLDGAQKTISELRSNPGANKRLSSISSSEESEETRSKIAALEQQVGCLEDELSESRLVASKLKTELVSERSAWEVKRSEMQSKVNELEEDRLLASGRTKIPGMKTRMELAWHKEREEQTRLLQETSTLARDLRQTLFEVERERDKERLEAKRRMDQIKKTTEEEQEENRKKVMELQCDLLELRDAHAKLRTTNEKLRREKERWDRERDDLRQLASARRRADNDEGRRIELLLDQVEELMRLSPDMVSNRRGSSQVIGTPTPPVRLKGPKSRESSPLAERKDYSREQSQSRDESKTNMQSTLQRLIEVTEELRRYQRADSQDRERERARRVLGLRRAASTESDTAAEVPADSRSKPSVGRGGVGLQRKGSLMRKTLSLEQTSNAQEQNFWKGEDEDGSINSLQSIDDDPRLAINRRDNSMDSRLSGGSTQSEVLQSGDKKKKKGLLGKLTKRLTKSRSVDENDPRDLSLESLHNKNGSDASLNASEDPKGSKRDLKERLSGMFKKGSSSRSNSVEERQPSGLPPPHNNSRSSTLERNAKPPTSDSHKRPLIRASPVSIITYFVHEQIQIFKIIWFLQGSDGTTSSASRPLAAKKPGDVSASSTSSKKSK</sequence>
<feature type="compositionally biased region" description="Polar residues" evidence="6">
    <location>
        <begin position="1652"/>
        <end position="1661"/>
    </location>
</feature>
<gene>
    <name evidence="9" type="primary">LOC117649948</name>
</gene>
<accession>A0A6P8ZVA5</accession>
<dbReference type="Proteomes" id="UP000515158">
    <property type="component" value="Unplaced"/>
</dbReference>
<feature type="region of interest" description="Disordered" evidence="6">
    <location>
        <begin position="38"/>
        <end position="334"/>
    </location>
</feature>
<feature type="region of interest" description="Disordered" evidence="6">
    <location>
        <begin position="1887"/>
        <end position="1942"/>
    </location>
</feature>
<feature type="compositionally biased region" description="Basic and acidic residues" evidence="6">
    <location>
        <begin position="1957"/>
        <end position="1972"/>
    </location>
</feature>
<feature type="region of interest" description="Disordered" evidence="6">
    <location>
        <begin position="684"/>
        <end position="716"/>
    </location>
</feature>
<dbReference type="PANTHER" id="PTHR15742:SF5">
    <property type="entry name" value="GIRDIN"/>
    <property type="match status" value="1"/>
</dbReference>
<proteinExistence type="predicted"/>
<feature type="compositionally biased region" description="Low complexity" evidence="6">
    <location>
        <begin position="2242"/>
        <end position="2252"/>
    </location>
</feature>
<feature type="region of interest" description="Disordered" evidence="6">
    <location>
        <begin position="1652"/>
        <end position="1678"/>
    </location>
</feature>
<feature type="compositionally biased region" description="Basic residues" evidence="6">
    <location>
        <begin position="685"/>
        <end position="695"/>
    </location>
</feature>
<dbReference type="GO" id="GO:0016020">
    <property type="term" value="C:membrane"/>
    <property type="evidence" value="ECO:0007669"/>
    <property type="project" value="UniProtKB-SubCell"/>
</dbReference>
<feature type="compositionally biased region" description="Low complexity" evidence="6">
    <location>
        <begin position="50"/>
        <end position="62"/>
    </location>
</feature>
<protein>
    <submittedName>
        <fullName evidence="9">Trichohyalin-like isoform X7</fullName>
    </submittedName>
</protein>
<feature type="compositionally biased region" description="Low complexity" evidence="6">
    <location>
        <begin position="72"/>
        <end position="85"/>
    </location>
</feature>
<feature type="compositionally biased region" description="Polar residues" evidence="6">
    <location>
        <begin position="2117"/>
        <end position="2127"/>
    </location>
</feature>
<feature type="compositionally biased region" description="Low complexity" evidence="6">
    <location>
        <begin position="192"/>
        <end position="216"/>
    </location>
</feature>
<evidence type="ECO:0000256" key="6">
    <source>
        <dbReference type="SAM" id="MobiDB-lite"/>
    </source>
</evidence>
<dbReference type="PANTHER" id="PTHR15742">
    <property type="entry name" value="GIRDIN"/>
    <property type="match status" value="1"/>
</dbReference>
<feature type="compositionally biased region" description="Polar residues" evidence="6">
    <location>
        <begin position="2170"/>
        <end position="2186"/>
    </location>
</feature>
<feature type="region of interest" description="Disordered" evidence="6">
    <location>
        <begin position="1957"/>
        <end position="2192"/>
    </location>
</feature>
<feature type="region of interest" description="Disordered" evidence="6">
    <location>
        <begin position="586"/>
        <end position="638"/>
    </location>
</feature>
<reference evidence="9" key="1">
    <citation type="submission" date="2025-08" db="UniProtKB">
        <authorList>
            <consortium name="RefSeq"/>
        </authorList>
    </citation>
    <scope>IDENTIFICATION</scope>
    <source>
        <tissue evidence="9">Total insect</tissue>
    </source>
</reference>
<evidence type="ECO:0000313" key="8">
    <source>
        <dbReference type="Proteomes" id="UP000515158"/>
    </source>
</evidence>